<dbReference type="Gene3D" id="2.120.10.30">
    <property type="entry name" value="TolB, C-terminal domain"/>
    <property type="match status" value="3"/>
</dbReference>
<dbReference type="STRING" id="761204.W2PQN7"/>
<dbReference type="GeneID" id="20185256"/>
<reference evidence="3 4" key="2">
    <citation type="submission" date="2013-11" db="EMBL/GenBank/DDBJ databases">
        <title>The Genome Sequence of Phytophthora parasitica INRA-310.</title>
        <authorList>
            <consortium name="The Broad Institute Genomics Platform"/>
            <person name="Russ C."/>
            <person name="Tyler B."/>
            <person name="Panabieres F."/>
            <person name="Shan W."/>
            <person name="Tripathy S."/>
            <person name="Grunwald N."/>
            <person name="Machado M."/>
            <person name="Johnson C.S."/>
            <person name="Arredondo F."/>
            <person name="Hong C."/>
            <person name="Coffey M."/>
            <person name="Young S.K."/>
            <person name="Zeng Q."/>
            <person name="Gargeya S."/>
            <person name="Fitzgerald M."/>
            <person name="Abouelleil A."/>
            <person name="Alvarado L."/>
            <person name="Chapman S.B."/>
            <person name="Gainer-Dewar J."/>
            <person name="Goldberg J."/>
            <person name="Griggs A."/>
            <person name="Gujja S."/>
            <person name="Hansen M."/>
            <person name="Howarth C."/>
            <person name="Imamovic A."/>
            <person name="Ireland A."/>
            <person name="Larimer J."/>
            <person name="McCowan C."/>
            <person name="Murphy C."/>
            <person name="Pearson M."/>
            <person name="Poon T.W."/>
            <person name="Priest M."/>
            <person name="Roberts A."/>
            <person name="Saif S."/>
            <person name="Shea T."/>
            <person name="Sykes S."/>
            <person name="Wortman J."/>
            <person name="Nusbaum C."/>
            <person name="Birren B."/>
        </authorList>
    </citation>
    <scope>NUCLEOTIDE SEQUENCE [LARGE SCALE GENOMIC DNA]</scope>
    <source>
        <strain evidence="3 4">INRA-310</strain>
    </source>
</reference>
<evidence type="ECO:0000256" key="1">
    <source>
        <dbReference type="ARBA" id="ARBA00022737"/>
    </source>
</evidence>
<reference evidence="4" key="1">
    <citation type="submission" date="2011-12" db="EMBL/GenBank/DDBJ databases">
        <authorList>
            <consortium name="The Broad Institute Genome Sequencing Platform"/>
            <person name="Russ C."/>
            <person name="Tyler B."/>
            <person name="Panabieres F."/>
            <person name="Shan W."/>
            <person name="Tripathy S."/>
            <person name="Grunwald N."/>
            <person name="Machado M."/>
            <person name="Young S.K."/>
            <person name="Zeng Q."/>
            <person name="Gargeya S."/>
            <person name="Fitzgerald M."/>
            <person name="Haas B."/>
            <person name="Abouelleil A."/>
            <person name="Alvarado L."/>
            <person name="Arachchi H.M."/>
            <person name="Berlin A."/>
            <person name="Chapman S.B."/>
            <person name="Gearin G."/>
            <person name="Goldberg J."/>
            <person name="Griggs A."/>
            <person name="Gujja S."/>
            <person name="Hansen M."/>
            <person name="Heiman D."/>
            <person name="Howarth C."/>
            <person name="Larimer J."/>
            <person name="Lui A."/>
            <person name="MacDonald P.J.P."/>
            <person name="McCowen C."/>
            <person name="Montmayeur A."/>
            <person name="Murphy C."/>
            <person name="Neiman D."/>
            <person name="Pearson M."/>
            <person name="Priest M."/>
            <person name="Roberts A."/>
            <person name="Saif S."/>
            <person name="Shea T."/>
            <person name="Sisk P."/>
            <person name="Stolte C."/>
            <person name="Sykes S."/>
            <person name="Wortman J."/>
            <person name="Nusbaum C."/>
            <person name="Birren B."/>
        </authorList>
    </citation>
    <scope>NUCLEOTIDE SEQUENCE [LARGE SCALE GENOMIC DNA]</scope>
    <source>
        <strain evidence="4">INRA-310</strain>
    </source>
</reference>
<protein>
    <recommendedName>
        <fullName evidence="5">SMP-30/Gluconolactonase/LRE-like region domain-containing protein</fullName>
    </recommendedName>
</protein>
<evidence type="ECO:0008006" key="5">
    <source>
        <dbReference type="Google" id="ProtNLM"/>
    </source>
</evidence>
<dbReference type="OrthoDB" id="109250at2759"/>
<evidence type="ECO:0000256" key="2">
    <source>
        <dbReference type="SAM" id="MobiDB-lite"/>
    </source>
</evidence>
<dbReference type="InterPro" id="IPR011042">
    <property type="entry name" value="6-blade_b-propeller_TolB-like"/>
</dbReference>
<keyword evidence="1" id="KW-0677">Repeat</keyword>
<dbReference type="Pfam" id="PF01436">
    <property type="entry name" value="NHL"/>
    <property type="match status" value="1"/>
</dbReference>
<proteinExistence type="predicted"/>
<name>W2PQN7_PHYN3</name>
<dbReference type="InterPro" id="IPR001258">
    <property type="entry name" value="NHL_repeat"/>
</dbReference>
<gene>
    <name evidence="3" type="ORF">PPTG_16159</name>
</gene>
<accession>W2PQN7</accession>
<dbReference type="PANTHER" id="PTHR46388:SF2">
    <property type="entry name" value="NHL REPEAT-CONTAINING PROTEIN 2"/>
    <property type="match status" value="1"/>
</dbReference>
<dbReference type="RefSeq" id="XP_008911761.1">
    <property type="nucleotide sequence ID" value="XM_008913513.1"/>
</dbReference>
<organism evidence="3 4">
    <name type="scientific">Phytophthora nicotianae (strain INRA-310)</name>
    <name type="common">Phytophthora parasitica</name>
    <dbReference type="NCBI Taxonomy" id="761204"/>
    <lineage>
        <taxon>Eukaryota</taxon>
        <taxon>Sar</taxon>
        <taxon>Stramenopiles</taxon>
        <taxon>Oomycota</taxon>
        <taxon>Peronosporomycetes</taxon>
        <taxon>Peronosporales</taxon>
        <taxon>Peronosporaceae</taxon>
        <taxon>Phytophthora</taxon>
    </lineage>
</organism>
<sequence>MARRSHSDRGNDVGGAYWIGCGRRGHLDGDVHEAELNRPFGICALHDGTLAFTDTHNNAVRFVISETQRGVRSCYVKSVESSGLLTPKGIAASSDDRHLFVCDTGHHKIKLAALPSRSALTDMDSITDEVEMFALAGNGKKGWRDGPALEASFNSPAGICEYPDGTIIVADTGNHCIRQIRRAVSGKLVVKTIAGAHAGLETTKGGGTQRFESKRVSGYRDGVRSLFRSPSAVISGPHGELLVADTMNNRIRGLLPSSDGSSHWKVNTICGQDRPGHADGNCEVALLDQPISLCWGANTDTFFVSDRGNACIRQVGRGYGNGLAFAWVRTIEVGCIPQAPRSVRELYQCCHPLGIVCISWYNTSRKETSELVVCDGGDNIIKMISLEELEHHVLDINRRFGVPKLSDRSTFQSESDSRSYNDQEESLSPVSHHHDSEGLSGNQLGDDVSTCSCGAARALEEALNANAALQAENMRLRELLQCTFDEIELADKRFSKNYHPQID</sequence>
<evidence type="ECO:0000313" key="3">
    <source>
        <dbReference type="EMBL" id="ETN03217.1"/>
    </source>
</evidence>
<dbReference type="PANTHER" id="PTHR46388">
    <property type="entry name" value="NHL REPEAT-CONTAINING PROTEIN 2"/>
    <property type="match status" value="1"/>
</dbReference>
<dbReference type="SUPFAM" id="SSF101898">
    <property type="entry name" value="NHL repeat"/>
    <property type="match status" value="1"/>
</dbReference>
<evidence type="ECO:0000313" key="4">
    <source>
        <dbReference type="Proteomes" id="UP000018817"/>
    </source>
</evidence>
<dbReference type="VEuPathDB" id="FungiDB:PPTG_16159"/>
<dbReference type="Proteomes" id="UP000018817">
    <property type="component" value="Unassembled WGS sequence"/>
</dbReference>
<dbReference type="AlphaFoldDB" id="W2PQN7"/>
<feature type="region of interest" description="Disordered" evidence="2">
    <location>
        <begin position="407"/>
        <end position="443"/>
    </location>
</feature>
<dbReference type="EMBL" id="KI669613">
    <property type="protein sequence ID" value="ETN03217.1"/>
    <property type="molecule type" value="Genomic_DNA"/>
</dbReference>